<name>A0A1E4TY20_PACTA</name>
<dbReference type="OrthoDB" id="19344at2759"/>
<keyword evidence="7" id="KW-1185">Reference proteome</keyword>
<feature type="transmembrane region" description="Helical" evidence="5">
    <location>
        <begin position="220"/>
        <end position="242"/>
    </location>
</feature>
<reference evidence="7" key="1">
    <citation type="submission" date="2016-05" db="EMBL/GenBank/DDBJ databases">
        <title>Comparative genomics of biotechnologically important yeasts.</title>
        <authorList>
            <consortium name="DOE Joint Genome Institute"/>
            <person name="Riley R."/>
            <person name="Haridas S."/>
            <person name="Wolfe K.H."/>
            <person name="Lopes M.R."/>
            <person name="Hittinger C.T."/>
            <person name="Goker M."/>
            <person name="Salamov A."/>
            <person name="Wisecaver J."/>
            <person name="Long T.M."/>
            <person name="Aerts A.L."/>
            <person name="Barry K."/>
            <person name="Choi C."/>
            <person name="Clum A."/>
            <person name="Coughlan A.Y."/>
            <person name="Deshpande S."/>
            <person name="Douglass A.P."/>
            <person name="Hanson S.J."/>
            <person name="Klenk H.-P."/>
            <person name="Labutti K."/>
            <person name="Lapidus A."/>
            <person name="Lindquist E."/>
            <person name="Lipzen A."/>
            <person name="Meier-Kolthoff J.P."/>
            <person name="Ohm R.A."/>
            <person name="Otillar R.P."/>
            <person name="Pangilinan J."/>
            <person name="Peng Y."/>
            <person name="Rokas A."/>
            <person name="Rosa C.A."/>
            <person name="Scheuner C."/>
            <person name="Sibirny A.A."/>
            <person name="Slot J.C."/>
            <person name="Stielow J.B."/>
            <person name="Sun H."/>
            <person name="Kurtzman C.P."/>
            <person name="Blackwell M."/>
            <person name="Grigoriev I.V."/>
            <person name="Jeffries T.W."/>
        </authorList>
    </citation>
    <scope>NUCLEOTIDE SEQUENCE [LARGE SCALE GENOMIC DNA]</scope>
    <source>
        <strain evidence="7">NRRL Y-2460</strain>
    </source>
</reference>
<comment type="subcellular location">
    <subcellularLocation>
        <location evidence="1">Membrane</location>
        <topology evidence="1">Multi-pass membrane protein</topology>
    </subcellularLocation>
</comment>
<accession>A0A1E4TY20</accession>
<organism evidence="6 7">
    <name type="scientific">Pachysolen tannophilus NRRL Y-2460</name>
    <dbReference type="NCBI Taxonomy" id="669874"/>
    <lineage>
        <taxon>Eukaryota</taxon>
        <taxon>Fungi</taxon>
        <taxon>Dikarya</taxon>
        <taxon>Ascomycota</taxon>
        <taxon>Saccharomycotina</taxon>
        <taxon>Pichiomycetes</taxon>
        <taxon>Pachysolenaceae</taxon>
        <taxon>Pachysolen</taxon>
    </lineage>
</organism>
<dbReference type="AlphaFoldDB" id="A0A1E4TY20"/>
<evidence type="ECO:0000256" key="1">
    <source>
        <dbReference type="ARBA" id="ARBA00004141"/>
    </source>
</evidence>
<evidence type="ECO:0000256" key="2">
    <source>
        <dbReference type="ARBA" id="ARBA00022692"/>
    </source>
</evidence>
<keyword evidence="2 5" id="KW-0812">Transmembrane</keyword>
<dbReference type="Proteomes" id="UP000094236">
    <property type="component" value="Unassembled WGS sequence"/>
</dbReference>
<proteinExistence type="predicted"/>
<protein>
    <submittedName>
        <fullName evidence="6">Uncharacterized protein</fullName>
    </submittedName>
</protein>
<sequence>MDNCSIYESPSIINFVVSVGLTVGIYISYLPQHLKIIKRKSSEGLSSIFLLLGSASGCSSVINLWLLSSYSRYCCVNYLTSFQCLNSQLSLIQVGVQFVGYAMIPVLCVLVTKDSLSQDMNDYRKIYDSFIIFLLYFAINVVIVIYLLYFNNNLLLPFAKLSGISAALLGGLQYLPQIYTTHKLKHPGTLSLHMMMIQTPGGFLWTLTLYLAPGSNWSSWLPYFTAACLQGYLLVMCLYYGYKYNFKNLERQAVDEIVHENNANSNSVAQNANTDINGYTGNETDALLG</sequence>
<feature type="transmembrane region" description="Helical" evidence="5">
    <location>
        <begin position="12"/>
        <end position="29"/>
    </location>
</feature>
<evidence type="ECO:0000313" key="7">
    <source>
        <dbReference type="Proteomes" id="UP000094236"/>
    </source>
</evidence>
<dbReference type="PANTHER" id="PTHR16201">
    <property type="entry name" value="SEVEN TRANSMEMBRANE PROTEIN 1-RELATED"/>
    <property type="match status" value="1"/>
</dbReference>
<evidence type="ECO:0000256" key="3">
    <source>
        <dbReference type="ARBA" id="ARBA00022989"/>
    </source>
</evidence>
<feature type="transmembrane region" description="Helical" evidence="5">
    <location>
        <begin position="49"/>
        <end position="70"/>
    </location>
</feature>
<dbReference type="GO" id="GO:0016020">
    <property type="term" value="C:membrane"/>
    <property type="evidence" value="ECO:0007669"/>
    <property type="project" value="UniProtKB-SubCell"/>
</dbReference>
<evidence type="ECO:0000256" key="5">
    <source>
        <dbReference type="SAM" id="Phobius"/>
    </source>
</evidence>
<dbReference type="InterPro" id="IPR006603">
    <property type="entry name" value="PQ-loop_rpt"/>
</dbReference>
<feature type="transmembrane region" description="Helical" evidence="5">
    <location>
        <begin position="90"/>
        <end position="110"/>
    </location>
</feature>
<dbReference type="PANTHER" id="PTHR16201:SF11">
    <property type="entry name" value="PQ-LOOP REPEAT-CONTAINING PROTEIN"/>
    <property type="match status" value="1"/>
</dbReference>
<feature type="transmembrane region" description="Helical" evidence="5">
    <location>
        <begin position="130"/>
        <end position="149"/>
    </location>
</feature>
<dbReference type="InterPro" id="IPR051415">
    <property type="entry name" value="LAAT-1"/>
</dbReference>
<dbReference type="EMBL" id="KV454012">
    <property type="protein sequence ID" value="ODV96637.1"/>
    <property type="molecule type" value="Genomic_DNA"/>
</dbReference>
<dbReference type="Gene3D" id="1.20.1280.290">
    <property type="match status" value="1"/>
</dbReference>
<keyword evidence="3 5" id="KW-1133">Transmembrane helix</keyword>
<dbReference type="SMART" id="SM00679">
    <property type="entry name" value="CTNS"/>
    <property type="match status" value="2"/>
</dbReference>
<feature type="transmembrane region" description="Helical" evidence="5">
    <location>
        <begin position="195"/>
        <end position="214"/>
    </location>
</feature>
<keyword evidence="4 5" id="KW-0472">Membrane</keyword>
<evidence type="ECO:0000256" key="4">
    <source>
        <dbReference type="ARBA" id="ARBA00023136"/>
    </source>
</evidence>
<dbReference type="Pfam" id="PF04193">
    <property type="entry name" value="PQ-loop"/>
    <property type="match status" value="2"/>
</dbReference>
<evidence type="ECO:0000313" key="6">
    <source>
        <dbReference type="EMBL" id="ODV96637.1"/>
    </source>
</evidence>
<gene>
    <name evidence="6" type="ORF">PACTADRAFT_1224</name>
</gene>
<feature type="transmembrane region" description="Helical" evidence="5">
    <location>
        <begin position="155"/>
        <end position="175"/>
    </location>
</feature>